<dbReference type="GO" id="GO:0000166">
    <property type="term" value="F:nucleotide binding"/>
    <property type="evidence" value="ECO:0007669"/>
    <property type="project" value="UniProtKB-KW"/>
</dbReference>
<gene>
    <name evidence="10" type="ORF">BLA29_012714</name>
</gene>
<dbReference type="PROSITE" id="PS00452">
    <property type="entry name" value="GUANYLATE_CYCLASE_1"/>
    <property type="match status" value="1"/>
</dbReference>
<dbReference type="PROSITE" id="PS50125">
    <property type="entry name" value="GUANYLATE_CYCLASE_2"/>
    <property type="match status" value="1"/>
</dbReference>
<evidence type="ECO:0000313" key="11">
    <source>
        <dbReference type="Proteomes" id="UP000194236"/>
    </source>
</evidence>
<keyword evidence="6" id="KW-0325">Glycoprotein</keyword>
<keyword evidence="4" id="KW-1133">Transmembrane helix</keyword>
<evidence type="ECO:0000256" key="7">
    <source>
        <dbReference type="ARBA" id="ARBA00023239"/>
    </source>
</evidence>
<dbReference type="CDD" id="cd07302">
    <property type="entry name" value="CHD"/>
    <property type="match status" value="1"/>
</dbReference>
<dbReference type="InterPro" id="IPR050401">
    <property type="entry name" value="Cyclic_nucleotide_synthase"/>
</dbReference>
<comment type="subcellular location">
    <subcellularLocation>
        <location evidence="1">Membrane</location>
    </subcellularLocation>
</comment>
<proteinExistence type="inferred from homology"/>
<name>A0A1Y3AX38_EURMA</name>
<evidence type="ECO:0000256" key="8">
    <source>
        <dbReference type="RuleBase" id="RU000405"/>
    </source>
</evidence>
<dbReference type="Pfam" id="PF00211">
    <property type="entry name" value="Guanylate_cyc"/>
    <property type="match status" value="1"/>
</dbReference>
<dbReference type="InterPro" id="IPR018297">
    <property type="entry name" value="A/G_cyclase_CS"/>
</dbReference>
<dbReference type="OrthoDB" id="1890790at2759"/>
<keyword evidence="3" id="KW-0547">Nucleotide-binding</keyword>
<dbReference type="GO" id="GO:0001653">
    <property type="term" value="F:peptide receptor activity"/>
    <property type="evidence" value="ECO:0007669"/>
    <property type="project" value="TreeGrafter"/>
</dbReference>
<keyword evidence="2" id="KW-0812">Transmembrane</keyword>
<dbReference type="AlphaFoldDB" id="A0A1Y3AX38"/>
<dbReference type="Gene3D" id="3.30.70.1230">
    <property type="entry name" value="Nucleotide cyclase"/>
    <property type="match status" value="1"/>
</dbReference>
<dbReference type="GO" id="GO:0004016">
    <property type="term" value="F:adenylate cyclase activity"/>
    <property type="evidence" value="ECO:0007669"/>
    <property type="project" value="TreeGrafter"/>
</dbReference>
<sequence length="114" mass="12775">MEILNNLFVTFDKIVNKYDVYKVETIGDAYLAVSGLPNRNTNHAEQIAFLALEFIYCTSHFKIDHMPNIPLRIRVGIHTGSVIAGVVGLNNPRYCLFGDSVNVASRLESTYVII</sequence>
<feature type="domain" description="Guanylate cyclase" evidence="9">
    <location>
        <begin position="1"/>
        <end position="108"/>
    </location>
</feature>
<evidence type="ECO:0000259" key="9">
    <source>
        <dbReference type="PROSITE" id="PS50125"/>
    </source>
</evidence>
<evidence type="ECO:0000256" key="1">
    <source>
        <dbReference type="ARBA" id="ARBA00004370"/>
    </source>
</evidence>
<evidence type="ECO:0000256" key="5">
    <source>
        <dbReference type="ARBA" id="ARBA00023136"/>
    </source>
</evidence>
<dbReference type="GO" id="GO:0007168">
    <property type="term" value="P:receptor guanylyl cyclase signaling pathway"/>
    <property type="evidence" value="ECO:0007669"/>
    <property type="project" value="TreeGrafter"/>
</dbReference>
<evidence type="ECO:0000256" key="6">
    <source>
        <dbReference type="ARBA" id="ARBA00023180"/>
    </source>
</evidence>
<dbReference type="InterPro" id="IPR001054">
    <property type="entry name" value="A/G_cyclase"/>
</dbReference>
<protein>
    <recommendedName>
        <fullName evidence="9">Guanylate cyclase domain-containing protein</fullName>
    </recommendedName>
</protein>
<evidence type="ECO:0000256" key="4">
    <source>
        <dbReference type="ARBA" id="ARBA00022989"/>
    </source>
</evidence>
<dbReference type="EMBL" id="MUJZ01056523">
    <property type="protein sequence ID" value="OTF72368.1"/>
    <property type="molecule type" value="Genomic_DNA"/>
</dbReference>
<dbReference type="GO" id="GO:0035556">
    <property type="term" value="P:intracellular signal transduction"/>
    <property type="evidence" value="ECO:0007669"/>
    <property type="project" value="InterPro"/>
</dbReference>
<accession>A0A1Y3AX38</accession>
<evidence type="ECO:0000313" key="10">
    <source>
        <dbReference type="EMBL" id="OTF72368.1"/>
    </source>
</evidence>
<dbReference type="SUPFAM" id="SSF55073">
    <property type="entry name" value="Nucleotide cyclase"/>
    <property type="match status" value="1"/>
</dbReference>
<dbReference type="InterPro" id="IPR029787">
    <property type="entry name" value="Nucleotide_cyclase"/>
</dbReference>
<comment type="similarity">
    <text evidence="8">Belongs to the adenylyl cyclase class-4/guanylyl cyclase family.</text>
</comment>
<dbReference type="GO" id="GO:0005886">
    <property type="term" value="C:plasma membrane"/>
    <property type="evidence" value="ECO:0007669"/>
    <property type="project" value="TreeGrafter"/>
</dbReference>
<dbReference type="SMART" id="SM00044">
    <property type="entry name" value="CYCc"/>
    <property type="match status" value="1"/>
</dbReference>
<reference evidence="10 11" key="1">
    <citation type="submission" date="2017-03" db="EMBL/GenBank/DDBJ databases">
        <title>Genome Survey of Euroglyphus maynei.</title>
        <authorList>
            <person name="Arlian L.G."/>
            <person name="Morgan M.S."/>
            <person name="Rider S.D."/>
        </authorList>
    </citation>
    <scope>NUCLEOTIDE SEQUENCE [LARGE SCALE GENOMIC DNA]</scope>
    <source>
        <strain evidence="10">Arlian Lab</strain>
        <tissue evidence="10">Whole body</tissue>
    </source>
</reference>
<organism evidence="10 11">
    <name type="scientific">Euroglyphus maynei</name>
    <name type="common">Mayne's house dust mite</name>
    <dbReference type="NCBI Taxonomy" id="6958"/>
    <lineage>
        <taxon>Eukaryota</taxon>
        <taxon>Metazoa</taxon>
        <taxon>Ecdysozoa</taxon>
        <taxon>Arthropoda</taxon>
        <taxon>Chelicerata</taxon>
        <taxon>Arachnida</taxon>
        <taxon>Acari</taxon>
        <taxon>Acariformes</taxon>
        <taxon>Sarcoptiformes</taxon>
        <taxon>Astigmata</taxon>
        <taxon>Psoroptidia</taxon>
        <taxon>Analgoidea</taxon>
        <taxon>Pyroglyphidae</taxon>
        <taxon>Pyroglyphinae</taxon>
        <taxon>Euroglyphus</taxon>
    </lineage>
</organism>
<keyword evidence="7 8" id="KW-0456">Lyase</keyword>
<dbReference type="PANTHER" id="PTHR11920">
    <property type="entry name" value="GUANYLYL CYCLASE"/>
    <property type="match status" value="1"/>
</dbReference>
<dbReference type="GO" id="GO:0004383">
    <property type="term" value="F:guanylate cyclase activity"/>
    <property type="evidence" value="ECO:0007669"/>
    <property type="project" value="TreeGrafter"/>
</dbReference>
<evidence type="ECO:0000256" key="2">
    <source>
        <dbReference type="ARBA" id="ARBA00022692"/>
    </source>
</evidence>
<dbReference type="Proteomes" id="UP000194236">
    <property type="component" value="Unassembled WGS sequence"/>
</dbReference>
<keyword evidence="11" id="KW-1185">Reference proteome</keyword>
<evidence type="ECO:0000256" key="3">
    <source>
        <dbReference type="ARBA" id="ARBA00022741"/>
    </source>
</evidence>
<keyword evidence="5" id="KW-0472">Membrane</keyword>
<comment type="caution">
    <text evidence="10">The sequence shown here is derived from an EMBL/GenBank/DDBJ whole genome shotgun (WGS) entry which is preliminary data.</text>
</comment>
<dbReference type="PANTHER" id="PTHR11920:SF335">
    <property type="entry name" value="GUANYLATE CYCLASE"/>
    <property type="match status" value="1"/>
</dbReference>